<protein>
    <recommendedName>
        <fullName evidence="6">GH18 domain-containing protein</fullName>
    </recommendedName>
</protein>
<name>A0A1L4D0A2_9BACT</name>
<dbReference type="Gene3D" id="3.20.20.80">
    <property type="entry name" value="Glycosidases"/>
    <property type="match status" value="1"/>
</dbReference>
<evidence type="ECO:0000313" key="8">
    <source>
        <dbReference type="Proteomes" id="UP000184731"/>
    </source>
</evidence>
<dbReference type="GO" id="GO:0005975">
    <property type="term" value="P:carbohydrate metabolic process"/>
    <property type="evidence" value="ECO:0007669"/>
    <property type="project" value="InterPro"/>
</dbReference>
<comment type="similarity">
    <text evidence="4">Belongs to the glycosyl hydrolase 18 family.</text>
</comment>
<dbReference type="PROSITE" id="PS01095">
    <property type="entry name" value="GH18_1"/>
    <property type="match status" value="1"/>
</dbReference>
<evidence type="ECO:0000256" key="3">
    <source>
        <dbReference type="RuleBase" id="RU000489"/>
    </source>
</evidence>
<gene>
    <name evidence="7" type="ORF">AXG55_06810</name>
</gene>
<dbReference type="Proteomes" id="UP000184731">
    <property type="component" value="Chromosome"/>
</dbReference>
<dbReference type="RefSeq" id="WP_233231435.1">
    <property type="nucleotide sequence ID" value="NZ_CP017834.1"/>
</dbReference>
<dbReference type="Pfam" id="PF00704">
    <property type="entry name" value="Glyco_hydro_18"/>
    <property type="match status" value="1"/>
</dbReference>
<evidence type="ECO:0000313" key="7">
    <source>
        <dbReference type="EMBL" id="APJ03631.1"/>
    </source>
</evidence>
<dbReference type="AlphaFoldDB" id="A0A1L4D0A2"/>
<dbReference type="KEGG" id="saqi:AXG55_06810"/>
<dbReference type="SUPFAM" id="SSF51445">
    <property type="entry name" value="(Trans)glycosidases"/>
    <property type="match status" value="1"/>
</dbReference>
<evidence type="ECO:0000256" key="4">
    <source>
        <dbReference type="RuleBase" id="RU004453"/>
    </source>
</evidence>
<dbReference type="PROSITE" id="PS51910">
    <property type="entry name" value="GH18_2"/>
    <property type="match status" value="1"/>
</dbReference>
<keyword evidence="5" id="KW-0732">Signal</keyword>
<evidence type="ECO:0000256" key="2">
    <source>
        <dbReference type="ARBA" id="ARBA00023295"/>
    </source>
</evidence>
<reference evidence="7 8" key="1">
    <citation type="submission" date="2016-10" db="EMBL/GenBank/DDBJ databases">
        <title>Silvanigrella aquatica sp. nov., isolated from a freshwater lake located in the Black Forest, Germany, description of Silvanigrellaceae fam. nov., Silvanigrellales ord. nov., reclassification of the order Bdellovibrionales in the class Oligoflexia, reclassification of the families Bacteriovoracaceae and Halobacteriovoraceae in the new order Bacteriovoracales ord. nov., and reclassification of the family Pseudobacteriovoracaceae in the order Oligoflexiales.</title>
        <authorList>
            <person name="Hahn M.W."/>
            <person name="Schmidt J."/>
            <person name="Koll U."/>
            <person name="Rohde M."/>
            <person name="Verbag S."/>
            <person name="Pitt A."/>
            <person name="Nakai R."/>
            <person name="Naganuma T."/>
            <person name="Lang E."/>
        </authorList>
    </citation>
    <scope>NUCLEOTIDE SEQUENCE [LARGE SCALE GENOMIC DNA]</scope>
    <source>
        <strain evidence="7 8">MWH-Nonnen-W8red</strain>
    </source>
</reference>
<feature type="chain" id="PRO_5012837658" description="GH18 domain-containing protein" evidence="5">
    <location>
        <begin position="24"/>
        <end position="288"/>
    </location>
</feature>
<dbReference type="EMBL" id="CP017834">
    <property type="protein sequence ID" value="APJ03631.1"/>
    <property type="molecule type" value="Genomic_DNA"/>
</dbReference>
<keyword evidence="8" id="KW-1185">Reference proteome</keyword>
<keyword evidence="1 3" id="KW-0378">Hydrolase</keyword>
<dbReference type="InterPro" id="IPR017853">
    <property type="entry name" value="GH"/>
</dbReference>
<proteinExistence type="inferred from homology"/>
<keyword evidence="2 3" id="KW-0326">Glycosidase</keyword>
<dbReference type="STRING" id="1915309.AXG55_06810"/>
<evidence type="ECO:0000259" key="6">
    <source>
        <dbReference type="PROSITE" id="PS51910"/>
    </source>
</evidence>
<feature type="domain" description="GH18" evidence="6">
    <location>
        <begin position="38"/>
        <end position="276"/>
    </location>
</feature>
<accession>A0A1L4D0A2</accession>
<organism evidence="7 8">
    <name type="scientific">Silvanigrella aquatica</name>
    <dbReference type="NCBI Taxonomy" id="1915309"/>
    <lineage>
        <taxon>Bacteria</taxon>
        <taxon>Pseudomonadati</taxon>
        <taxon>Bdellovibrionota</taxon>
        <taxon>Oligoflexia</taxon>
        <taxon>Silvanigrellales</taxon>
        <taxon>Silvanigrellaceae</taxon>
        <taxon>Silvanigrella</taxon>
    </lineage>
</organism>
<evidence type="ECO:0000256" key="5">
    <source>
        <dbReference type="SAM" id="SignalP"/>
    </source>
</evidence>
<dbReference type="InterPro" id="IPR001579">
    <property type="entry name" value="Glyco_hydro_18_chit_AS"/>
</dbReference>
<sequence>MKYKCRFYLFNIFLFLFVSNANAFIKMSYVEVNSNNLSNIGCYVRSDNGKPYIDFTSIFAANINGSDINSPEIYFNPQVSHLLNNDYDQISNLQKKGVKVLITLLGNHQDAGWACLTQDAAKQKFAKEIVNMVNKYKLDGVDIDDEYSTCFSNRTSISDLAHYIKNDPNFNGKILTKALFNDDFDFSRSKLAKYLDYGWEMTYSSSNFASRLNRYLKYGMNKEHLFLGGNANQSSSFSSSISNYVKTNDFGGAMIYNITTYSWNFLNDMARAEYDNKLDIQVLPNCLK</sequence>
<dbReference type="InterPro" id="IPR001223">
    <property type="entry name" value="Glyco_hydro18_cat"/>
</dbReference>
<evidence type="ECO:0000256" key="1">
    <source>
        <dbReference type="ARBA" id="ARBA00022801"/>
    </source>
</evidence>
<feature type="signal peptide" evidence="5">
    <location>
        <begin position="1"/>
        <end position="23"/>
    </location>
</feature>
<dbReference type="GO" id="GO:0004553">
    <property type="term" value="F:hydrolase activity, hydrolyzing O-glycosyl compounds"/>
    <property type="evidence" value="ECO:0007669"/>
    <property type="project" value="InterPro"/>
</dbReference>